<dbReference type="GO" id="GO:0030036">
    <property type="term" value="P:actin cytoskeleton organization"/>
    <property type="evidence" value="ECO:0007669"/>
    <property type="project" value="TreeGrafter"/>
</dbReference>
<dbReference type="Pfam" id="PF21896">
    <property type="entry name" value="Talin_IBS2B"/>
    <property type="match status" value="4"/>
</dbReference>
<organism evidence="7 8">
    <name type="scientific">Stichopus japonicus</name>
    <name type="common">Sea cucumber</name>
    <dbReference type="NCBI Taxonomy" id="307972"/>
    <lineage>
        <taxon>Eukaryota</taxon>
        <taxon>Metazoa</taxon>
        <taxon>Echinodermata</taxon>
        <taxon>Eleutherozoa</taxon>
        <taxon>Echinozoa</taxon>
        <taxon>Holothuroidea</taxon>
        <taxon>Aspidochirotacea</taxon>
        <taxon>Aspidochirotida</taxon>
        <taxon>Stichopodidae</taxon>
        <taxon>Apostichopus</taxon>
    </lineage>
</organism>
<dbReference type="GO" id="GO:0005925">
    <property type="term" value="C:focal adhesion"/>
    <property type="evidence" value="ECO:0007669"/>
    <property type="project" value="TreeGrafter"/>
</dbReference>
<dbReference type="InterPro" id="IPR015009">
    <property type="entry name" value="Vinculin-bd_dom"/>
</dbReference>
<protein>
    <submittedName>
        <fullName evidence="7">Putative talin-1 isoform X6</fullName>
    </submittedName>
</protein>
<dbReference type="GO" id="GO:0005737">
    <property type="term" value="C:cytoplasm"/>
    <property type="evidence" value="ECO:0007669"/>
    <property type="project" value="UniProtKB-SubCell"/>
</dbReference>
<comment type="subcellular location">
    <subcellularLocation>
        <location evidence="1">Cytoplasm</location>
    </subcellularLocation>
</comment>
<dbReference type="Gene3D" id="1.20.1420.10">
    <property type="entry name" value="Talin, central domain"/>
    <property type="match status" value="6"/>
</dbReference>
<accession>A0A2G8JSG4</accession>
<comment type="caution">
    <text evidence="7">The sequence shown here is derived from an EMBL/GenBank/DDBJ whole genome shotgun (WGS) entry which is preliminary data.</text>
</comment>
<evidence type="ECO:0000259" key="4">
    <source>
        <dbReference type="Pfam" id="PF08913"/>
    </source>
</evidence>
<dbReference type="InterPro" id="IPR035964">
    <property type="entry name" value="I/LWEQ_dom_sf"/>
</dbReference>
<dbReference type="GO" id="GO:0051015">
    <property type="term" value="F:actin filament binding"/>
    <property type="evidence" value="ECO:0007669"/>
    <property type="project" value="InterPro"/>
</dbReference>
<dbReference type="STRING" id="307972.A0A2G8JSG4"/>
<evidence type="ECO:0000256" key="1">
    <source>
        <dbReference type="ARBA" id="ARBA00004496"/>
    </source>
</evidence>
<evidence type="ECO:0000256" key="2">
    <source>
        <dbReference type="ARBA" id="ARBA00022490"/>
    </source>
</evidence>
<evidence type="ECO:0000259" key="5">
    <source>
        <dbReference type="Pfam" id="PF21865"/>
    </source>
</evidence>
<evidence type="ECO:0000259" key="6">
    <source>
        <dbReference type="Pfam" id="PF21896"/>
    </source>
</evidence>
<dbReference type="GO" id="GO:0098609">
    <property type="term" value="P:cell-cell adhesion"/>
    <property type="evidence" value="ECO:0007669"/>
    <property type="project" value="TreeGrafter"/>
</dbReference>
<dbReference type="InterPro" id="IPR036723">
    <property type="entry name" value="Alpha-catenin/vinculin-like_sf"/>
</dbReference>
<gene>
    <name evidence="7" type="ORF">BSL78_24456</name>
</gene>
<dbReference type="Pfam" id="PF21865">
    <property type="entry name" value="TLN1-like_RS"/>
    <property type="match status" value="1"/>
</dbReference>
<dbReference type="Pfam" id="PF08913">
    <property type="entry name" value="VBS"/>
    <property type="match status" value="1"/>
</dbReference>
<dbReference type="PANTHER" id="PTHR19981">
    <property type="entry name" value="TALIN"/>
    <property type="match status" value="1"/>
</dbReference>
<keyword evidence="2" id="KW-0963">Cytoplasm</keyword>
<reference evidence="7 8" key="1">
    <citation type="journal article" date="2017" name="PLoS Biol.">
        <title>The sea cucumber genome provides insights into morphological evolution and visceral regeneration.</title>
        <authorList>
            <person name="Zhang X."/>
            <person name="Sun L."/>
            <person name="Yuan J."/>
            <person name="Sun Y."/>
            <person name="Gao Y."/>
            <person name="Zhang L."/>
            <person name="Li S."/>
            <person name="Dai H."/>
            <person name="Hamel J.F."/>
            <person name="Liu C."/>
            <person name="Yu Y."/>
            <person name="Liu S."/>
            <person name="Lin W."/>
            <person name="Guo K."/>
            <person name="Jin S."/>
            <person name="Xu P."/>
            <person name="Storey K.B."/>
            <person name="Huan P."/>
            <person name="Zhang T."/>
            <person name="Zhou Y."/>
            <person name="Zhang J."/>
            <person name="Lin C."/>
            <person name="Li X."/>
            <person name="Xing L."/>
            <person name="Huo D."/>
            <person name="Sun M."/>
            <person name="Wang L."/>
            <person name="Mercier A."/>
            <person name="Li F."/>
            <person name="Yang H."/>
            <person name="Xiang J."/>
        </authorList>
    </citation>
    <scope>NUCLEOTIDE SEQUENCE [LARGE SCALE GENOMIC DNA]</scope>
    <source>
        <strain evidence="7">Shaxun</strain>
        <tissue evidence="7">Muscle</tissue>
    </source>
</reference>
<evidence type="ECO:0000313" key="8">
    <source>
        <dbReference type="Proteomes" id="UP000230750"/>
    </source>
</evidence>
<feature type="domain" description="Vinculin-binding site-containing" evidence="4">
    <location>
        <begin position="664"/>
        <end position="765"/>
    </location>
</feature>
<feature type="domain" description="Talin IBS2B" evidence="6">
    <location>
        <begin position="88"/>
        <end position="204"/>
    </location>
</feature>
<feature type="domain" description="Talin IBS2B" evidence="6">
    <location>
        <begin position="210"/>
        <end position="394"/>
    </location>
</feature>
<feature type="coiled-coil region" evidence="3">
    <location>
        <begin position="514"/>
        <end position="541"/>
    </location>
</feature>
<feature type="domain" description="Talin 1-like rod-segment" evidence="5">
    <location>
        <begin position="472"/>
        <end position="636"/>
    </location>
</feature>
<dbReference type="InterPro" id="IPR054082">
    <property type="entry name" value="Talin_IBS2B"/>
</dbReference>
<dbReference type="GO" id="GO:0005178">
    <property type="term" value="F:integrin binding"/>
    <property type="evidence" value="ECO:0007669"/>
    <property type="project" value="TreeGrafter"/>
</dbReference>
<dbReference type="CDD" id="cd12150">
    <property type="entry name" value="talin-RS"/>
    <property type="match status" value="1"/>
</dbReference>
<dbReference type="InterPro" id="IPR054060">
    <property type="entry name" value="TLN1-like_RS"/>
</dbReference>
<dbReference type="Proteomes" id="UP000230750">
    <property type="component" value="Unassembled WGS sequence"/>
</dbReference>
<proteinExistence type="predicted"/>
<evidence type="ECO:0000256" key="3">
    <source>
        <dbReference type="SAM" id="Coils"/>
    </source>
</evidence>
<dbReference type="SUPFAM" id="SSF109885">
    <property type="entry name" value="I/LWEQ domain"/>
    <property type="match status" value="1"/>
</dbReference>
<dbReference type="OrthoDB" id="10262320at2759"/>
<feature type="domain" description="Talin IBS2B" evidence="6">
    <location>
        <begin position="1"/>
        <end position="48"/>
    </location>
</feature>
<dbReference type="Gene3D" id="1.20.120.230">
    <property type="entry name" value="Alpha-catenin/vinculin-like"/>
    <property type="match status" value="2"/>
</dbReference>
<dbReference type="InterPro" id="IPR037438">
    <property type="entry name" value="Talin1/2-RS"/>
</dbReference>
<sequence>MEKSVRLLEEAKAALENPNNPENQQRLAQVAKAVSQALNNCMNCLPGQRDVDMAIRSVLEGSKGLMSGKDFENELPENALSRSYQDHQNALNQAAQGLNEASVELVSASRGTPEQLSSAAIKFSKDFQELMDAGVGMARTAPLENKEAQGQMVGSLKGISVSSSKLLLAVKAMSVDPNAPNAKNQLAAAARAVTDSINQLLNTFMQSAPGQKECDNALRQIQAVKSILDNINEPINDWSYFECQDHVMAQSKALGEAMVGITKNAKTGNLPQFGHSVEKAGQAVCNLTEATAQAAYLVGISDPSSVLAAATEVAKHTSALCNICRVASSKTSNPVAKKHFVQSAKDVANSTANLVKNIKDLDGNFTDVNRQNCAQATRPLLEAVDSLVTFASSPEFASVPARITPQARMAMEPIITAGKTMIASSSSLIQTAKPLGMNPDDPPTWKLLAANSKQVSDSIKNLVHSIKDRAPGQAECDEAIEKINQSIRDLDSASLEAMGSNLPPMEGNNFQGFTEQLSNSAAALKDTVKKVEDAAKEHAEKLGHSVTSMANYFHPLTRNAIGAASKSINSQKQMALLDQSKTVAECALQLLYASKEGGGNPKATKVHPDIEEAAAGMLDGIQDLMNTLEETASEYGMVTPMLDSISKAIIVTDEPLPENEAGEFVAYQTDMVQTANAIIRTSQDMITKANSNVGELGTLANNLSHDYSKLSNGARGAIASTAPEVADRIKSTTQDLGHACHNLVKNAGTVQGNPTDNLAKKDLANYVMNALQAGSRGTQACIDAASTVSGIIGDLDTTIMFASAGTLSSEPTSGAFADHRENIRKAAKALVEDTKTLVTGATANQEQLAGAAQSAVGTITQLSEVVKLGASTLGGDDPEGQVLLINAVKDVASALGDLISATKMASGKANSILHNPVPEDCYATPEDLIRSTKQVTLATAKAVGAGNSCKQEDIIAASNVARQAVFEMINTCRGASNTAETPELKQRTVDAGGQCALSFRVLLQQVQANVKQPSQDGRQKLASESKRVAMSVGELVQTAELLKGICLYSISPNEA</sequence>
<dbReference type="PANTHER" id="PTHR19981:SF1">
    <property type="entry name" value="RHEA, ISOFORM B"/>
    <property type="match status" value="1"/>
</dbReference>
<keyword evidence="8" id="KW-1185">Reference proteome</keyword>
<dbReference type="GO" id="GO:0005886">
    <property type="term" value="C:plasma membrane"/>
    <property type="evidence" value="ECO:0007669"/>
    <property type="project" value="TreeGrafter"/>
</dbReference>
<keyword evidence="3" id="KW-0175">Coiled coil</keyword>
<dbReference type="SUPFAM" id="SSF47220">
    <property type="entry name" value="alpha-catenin/vinculin-like"/>
    <property type="match status" value="5"/>
</dbReference>
<feature type="domain" description="Talin IBS2B" evidence="6">
    <location>
        <begin position="942"/>
        <end position="1039"/>
    </location>
</feature>
<dbReference type="EMBL" id="MRZV01001323">
    <property type="protein sequence ID" value="PIK38707.1"/>
    <property type="molecule type" value="Genomic_DNA"/>
</dbReference>
<name>A0A2G8JSG4_STIJA</name>
<dbReference type="AlphaFoldDB" id="A0A2G8JSG4"/>
<evidence type="ECO:0000313" key="7">
    <source>
        <dbReference type="EMBL" id="PIK38707.1"/>
    </source>
</evidence>